<sequence>MTYLCDHKIPFFIRIKDNQLANFGTSKKSLKDFFTHLNTDESRHLYNMLDDPRGFIVGKKIKDAYLVISFAQDKDRVLNKQRWEIPL</sequence>
<dbReference type="EMBL" id="BAUP01000130">
    <property type="protein sequence ID" value="GAJ46733.1"/>
    <property type="molecule type" value="Genomic_DNA"/>
</dbReference>
<protein>
    <submittedName>
        <fullName evidence="1">Uncharacterized protein</fullName>
    </submittedName>
</protein>
<reference evidence="1 2" key="1">
    <citation type="journal article" date="2014" name="FEMS Microbiol. Lett.">
        <title>Draft genome sequences of three Holospora species (Holospora obtusa, Holospora undulata, and Holospora elegans), endonuclear symbiotic bacteria of the ciliate Paramecium caudatum.</title>
        <authorList>
            <person name="Dohra H."/>
            <person name="Tanaka K."/>
            <person name="Suzuki T."/>
            <person name="Fujishima M."/>
            <person name="Suzuki H."/>
        </authorList>
    </citation>
    <scope>NUCLEOTIDE SEQUENCE [LARGE SCALE GENOMIC DNA]</scope>
    <source>
        <strain evidence="1 2">E1</strain>
    </source>
</reference>
<dbReference type="STRING" id="1427503.HE1_01072"/>
<dbReference type="AlphaFoldDB" id="A0A023DZZ8"/>
<dbReference type="Proteomes" id="UP000024842">
    <property type="component" value="Unassembled WGS sequence"/>
</dbReference>
<keyword evidence="2" id="KW-1185">Reference proteome</keyword>
<accession>A0A023DZZ8</accession>
<name>A0A023DZZ8_9PROT</name>
<proteinExistence type="predicted"/>
<organism evidence="1 2">
    <name type="scientific">Holospora elegans E1</name>
    <dbReference type="NCBI Taxonomy" id="1427503"/>
    <lineage>
        <taxon>Bacteria</taxon>
        <taxon>Pseudomonadati</taxon>
        <taxon>Pseudomonadota</taxon>
        <taxon>Alphaproteobacteria</taxon>
        <taxon>Holosporales</taxon>
        <taxon>Holosporaceae</taxon>
        <taxon>Holospora</taxon>
    </lineage>
</organism>
<evidence type="ECO:0000313" key="1">
    <source>
        <dbReference type="EMBL" id="GAJ46733.1"/>
    </source>
</evidence>
<evidence type="ECO:0000313" key="2">
    <source>
        <dbReference type="Proteomes" id="UP000024842"/>
    </source>
</evidence>
<comment type="caution">
    <text evidence="1">The sequence shown here is derived from an EMBL/GenBank/DDBJ whole genome shotgun (WGS) entry which is preliminary data.</text>
</comment>
<gene>
    <name evidence="1" type="ORF">HE1_01072</name>
</gene>
<dbReference type="OrthoDB" id="29815at2"/>